<name>A0A563VSR8_9CYAN</name>
<dbReference type="GO" id="GO:0006351">
    <property type="term" value="P:DNA-templated transcription"/>
    <property type="evidence" value="ECO:0007669"/>
    <property type="project" value="TreeGrafter"/>
</dbReference>
<evidence type="ECO:0000313" key="6">
    <source>
        <dbReference type="EMBL" id="VEP14516.1"/>
    </source>
</evidence>
<evidence type="ECO:0000259" key="5">
    <source>
        <dbReference type="PROSITE" id="PS50931"/>
    </source>
</evidence>
<comment type="similarity">
    <text evidence="1">Belongs to the LysR transcriptional regulatory family.</text>
</comment>
<dbReference type="SUPFAM" id="SSF53850">
    <property type="entry name" value="Periplasmic binding protein-like II"/>
    <property type="match status" value="1"/>
</dbReference>
<dbReference type="InterPro" id="IPR036388">
    <property type="entry name" value="WH-like_DNA-bd_sf"/>
</dbReference>
<evidence type="ECO:0000256" key="4">
    <source>
        <dbReference type="ARBA" id="ARBA00023163"/>
    </source>
</evidence>
<dbReference type="OrthoDB" id="570111at2"/>
<dbReference type="AlphaFoldDB" id="A0A563VSR8"/>
<sequence>MDWNDLRYVKAIADAGNVAEASTKLNLHQSTVFRRLNTLEKNLGVRLFERLPSGYVMTEAGEDFCQAAERIEADISALNRRISGQDMRPSGTIRVTMADALLVKLLAPCLAKFRLEYPRIELEVLISKDVLNLTKRDADIAVRTTTQPLETLVGRKVSSVAIAIYGSKEYLRIHPNLSELNQHDWVGFDESVIDSATARWLKHTVPDVKFHYRFNTCMGILAAVKENAGLALLSCYLGDSDPHLNRVSNPIPELEKELWILTHEDLRYVTRIRTFIDFVASFLGQKIELIEGLGDKITT</sequence>
<protein>
    <submittedName>
        <fullName evidence="6">Transcriptional regulator, LysR family</fullName>
    </submittedName>
</protein>
<evidence type="ECO:0000256" key="1">
    <source>
        <dbReference type="ARBA" id="ARBA00009437"/>
    </source>
</evidence>
<evidence type="ECO:0000313" key="7">
    <source>
        <dbReference type="Proteomes" id="UP000320055"/>
    </source>
</evidence>
<proteinExistence type="inferred from homology"/>
<keyword evidence="7" id="KW-1185">Reference proteome</keyword>
<dbReference type="Pfam" id="PF03466">
    <property type="entry name" value="LysR_substrate"/>
    <property type="match status" value="1"/>
</dbReference>
<dbReference type="Pfam" id="PF00126">
    <property type="entry name" value="HTH_1"/>
    <property type="match status" value="1"/>
</dbReference>
<dbReference type="GO" id="GO:0003700">
    <property type="term" value="F:DNA-binding transcription factor activity"/>
    <property type="evidence" value="ECO:0007669"/>
    <property type="project" value="InterPro"/>
</dbReference>
<dbReference type="EMBL" id="CAACVJ010000190">
    <property type="protein sequence ID" value="VEP14516.1"/>
    <property type="molecule type" value="Genomic_DNA"/>
</dbReference>
<dbReference type="PANTHER" id="PTHR30537:SF3">
    <property type="entry name" value="TRANSCRIPTIONAL REGULATORY PROTEIN"/>
    <property type="match status" value="1"/>
</dbReference>
<keyword evidence="2" id="KW-0805">Transcription regulation</keyword>
<feature type="domain" description="HTH lysR-type" evidence="5">
    <location>
        <begin position="1"/>
        <end position="58"/>
    </location>
</feature>
<dbReference type="SUPFAM" id="SSF46785">
    <property type="entry name" value="Winged helix' DNA-binding domain"/>
    <property type="match status" value="1"/>
</dbReference>
<dbReference type="Gene3D" id="1.10.10.10">
    <property type="entry name" value="Winged helix-like DNA-binding domain superfamily/Winged helix DNA-binding domain"/>
    <property type="match status" value="1"/>
</dbReference>
<dbReference type="Gene3D" id="3.40.190.290">
    <property type="match status" value="1"/>
</dbReference>
<dbReference type="RefSeq" id="WP_144864985.1">
    <property type="nucleotide sequence ID" value="NZ_LR213787.1"/>
</dbReference>
<evidence type="ECO:0000256" key="2">
    <source>
        <dbReference type="ARBA" id="ARBA00023015"/>
    </source>
</evidence>
<keyword evidence="3" id="KW-0238">DNA-binding</keyword>
<dbReference type="InterPro" id="IPR005119">
    <property type="entry name" value="LysR_subst-bd"/>
</dbReference>
<accession>A0A563VSR8</accession>
<gene>
    <name evidence="6" type="ORF">H1P_270009</name>
</gene>
<dbReference type="InterPro" id="IPR000847">
    <property type="entry name" value="LysR_HTH_N"/>
</dbReference>
<keyword evidence="4" id="KW-0804">Transcription</keyword>
<dbReference type="Proteomes" id="UP000320055">
    <property type="component" value="Unassembled WGS sequence"/>
</dbReference>
<dbReference type="InterPro" id="IPR036390">
    <property type="entry name" value="WH_DNA-bd_sf"/>
</dbReference>
<dbReference type="InterPro" id="IPR058163">
    <property type="entry name" value="LysR-type_TF_proteobact-type"/>
</dbReference>
<dbReference type="GO" id="GO:0043565">
    <property type="term" value="F:sequence-specific DNA binding"/>
    <property type="evidence" value="ECO:0007669"/>
    <property type="project" value="TreeGrafter"/>
</dbReference>
<dbReference type="PROSITE" id="PS50931">
    <property type="entry name" value="HTH_LYSR"/>
    <property type="match status" value="1"/>
</dbReference>
<dbReference type="PANTHER" id="PTHR30537">
    <property type="entry name" value="HTH-TYPE TRANSCRIPTIONAL REGULATOR"/>
    <property type="match status" value="1"/>
</dbReference>
<reference evidence="6 7" key="1">
    <citation type="submission" date="2019-01" db="EMBL/GenBank/DDBJ databases">
        <authorList>
            <person name="Brito A."/>
        </authorList>
    </citation>
    <scope>NUCLEOTIDE SEQUENCE [LARGE SCALE GENOMIC DNA]</scope>
    <source>
        <strain evidence="6">1</strain>
    </source>
</reference>
<organism evidence="6 7">
    <name type="scientific">Hyella patelloides LEGE 07179</name>
    <dbReference type="NCBI Taxonomy" id="945734"/>
    <lineage>
        <taxon>Bacteria</taxon>
        <taxon>Bacillati</taxon>
        <taxon>Cyanobacteriota</taxon>
        <taxon>Cyanophyceae</taxon>
        <taxon>Pleurocapsales</taxon>
        <taxon>Hyellaceae</taxon>
        <taxon>Hyella</taxon>
    </lineage>
</organism>
<evidence type="ECO:0000256" key="3">
    <source>
        <dbReference type="ARBA" id="ARBA00023125"/>
    </source>
</evidence>